<sequence>MSKVPVCVVLCAALLAGCATAPKSSAPRSPTAAAAAPAGAAANDNLNAVAWTQTAVEHDLIYREVYAQASEKLLKALKDRNWDALSHAERTNAPKGLKPAVIVDIDETVLDNSPYQARLVANGGDYNEFTWAEWCHEKAAKPLPGALEFTQLAAKHGVTVFYLSNRAQDLNEATLENLRADGFPLASGEQVFFGLGTVVAGCEQVGTEKGCRRQLIGRKHRVLLQLGDQLGDFVDVLANTSEGRRAAVAAYQGWFGERWFVLPNPTYGSWEPALFNNEWSRPAAERRQNKIDALRK</sequence>
<dbReference type="SFLD" id="SFLDS00003">
    <property type="entry name" value="Haloacid_Dehalogenase"/>
    <property type="match status" value="1"/>
</dbReference>
<name>A0ABN1IGF3_9GAMM</name>
<accession>A0ABN1IGF3</accession>
<dbReference type="CDD" id="cd07534">
    <property type="entry name" value="HAD_CAP"/>
    <property type="match status" value="1"/>
</dbReference>
<feature type="signal peptide" evidence="2">
    <location>
        <begin position="1"/>
        <end position="21"/>
    </location>
</feature>
<dbReference type="SFLD" id="SFLDG01125">
    <property type="entry name" value="C1.1:_Acid_Phosphatase_Like"/>
    <property type="match status" value="1"/>
</dbReference>
<dbReference type="EMBL" id="BAAAEU010000006">
    <property type="protein sequence ID" value="GAA0712629.1"/>
    <property type="molecule type" value="Genomic_DNA"/>
</dbReference>
<dbReference type="PANTHER" id="PTHR31284">
    <property type="entry name" value="ACID PHOSPHATASE-LIKE PROTEIN"/>
    <property type="match status" value="1"/>
</dbReference>
<organism evidence="3 4">
    <name type="scientific">Dokdonella soli</name>
    <dbReference type="NCBI Taxonomy" id="529810"/>
    <lineage>
        <taxon>Bacteria</taxon>
        <taxon>Pseudomonadati</taxon>
        <taxon>Pseudomonadota</taxon>
        <taxon>Gammaproteobacteria</taxon>
        <taxon>Lysobacterales</taxon>
        <taxon>Rhodanobacteraceae</taxon>
        <taxon>Dokdonella</taxon>
    </lineage>
</organism>
<dbReference type="InterPro" id="IPR036412">
    <property type="entry name" value="HAD-like_sf"/>
</dbReference>
<evidence type="ECO:0000313" key="3">
    <source>
        <dbReference type="EMBL" id="GAA0712629.1"/>
    </source>
</evidence>
<keyword evidence="4" id="KW-1185">Reference proteome</keyword>
<evidence type="ECO:0000313" key="4">
    <source>
        <dbReference type="Proteomes" id="UP001501523"/>
    </source>
</evidence>
<reference evidence="3 4" key="1">
    <citation type="journal article" date="2019" name="Int. J. Syst. Evol. Microbiol.">
        <title>The Global Catalogue of Microorganisms (GCM) 10K type strain sequencing project: providing services to taxonomists for standard genome sequencing and annotation.</title>
        <authorList>
            <consortium name="The Broad Institute Genomics Platform"/>
            <consortium name="The Broad Institute Genome Sequencing Center for Infectious Disease"/>
            <person name="Wu L."/>
            <person name="Ma J."/>
        </authorList>
    </citation>
    <scope>NUCLEOTIDE SEQUENCE [LARGE SCALE GENOMIC DNA]</scope>
    <source>
        <strain evidence="3 4">JCM 15421</strain>
    </source>
</reference>
<dbReference type="InterPro" id="IPR006423">
    <property type="entry name" value="Lipo_e_P4"/>
</dbReference>
<dbReference type="Proteomes" id="UP001501523">
    <property type="component" value="Unassembled WGS sequence"/>
</dbReference>
<dbReference type="SUPFAM" id="SSF56784">
    <property type="entry name" value="HAD-like"/>
    <property type="match status" value="1"/>
</dbReference>
<dbReference type="PIRSF" id="PIRSF019271">
    <property type="entry name" value="Acid_Ptase_C"/>
    <property type="match status" value="1"/>
</dbReference>
<dbReference type="PANTHER" id="PTHR31284:SF10">
    <property type="entry name" value="ACID PHOSPHATASE-LIKE PROTEIN"/>
    <property type="match status" value="1"/>
</dbReference>
<keyword evidence="3" id="KW-0449">Lipoprotein</keyword>
<comment type="caution">
    <text evidence="3">The sequence shown here is derived from an EMBL/GenBank/DDBJ whole genome shotgun (WGS) entry which is preliminary data.</text>
</comment>
<protein>
    <submittedName>
        <fullName evidence="3">5'-nucleotidase, lipoprotein e(P4) family</fullName>
    </submittedName>
</protein>
<dbReference type="InterPro" id="IPR023214">
    <property type="entry name" value="HAD_sf"/>
</dbReference>
<proteinExistence type="predicted"/>
<evidence type="ECO:0000256" key="2">
    <source>
        <dbReference type="SAM" id="SignalP"/>
    </source>
</evidence>
<dbReference type="Pfam" id="PF03767">
    <property type="entry name" value="Acid_phosphat_B"/>
    <property type="match status" value="1"/>
</dbReference>
<keyword evidence="1 2" id="KW-0732">Signal</keyword>
<gene>
    <name evidence="3" type="ORF">GCM10009105_15380</name>
</gene>
<dbReference type="Gene3D" id="3.40.50.1000">
    <property type="entry name" value="HAD superfamily/HAD-like"/>
    <property type="match status" value="1"/>
</dbReference>
<dbReference type="RefSeq" id="WP_343789004.1">
    <property type="nucleotide sequence ID" value="NZ_BAAAEU010000006.1"/>
</dbReference>
<evidence type="ECO:0000256" key="1">
    <source>
        <dbReference type="ARBA" id="ARBA00022729"/>
    </source>
</evidence>
<dbReference type="PROSITE" id="PS51257">
    <property type="entry name" value="PROKAR_LIPOPROTEIN"/>
    <property type="match status" value="1"/>
</dbReference>
<feature type="chain" id="PRO_5045548029" evidence="2">
    <location>
        <begin position="22"/>
        <end position="296"/>
    </location>
</feature>
<dbReference type="InterPro" id="IPR005519">
    <property type="entry name" value="Acid_phosphat_B-like"/>
</dbReference>